<feature type="non-terminal residue" evidence="2">
    <location>
        <position position="1"/>
    </location>
</feature>
<comment type="caution">
    <text evidence="2">The sequence shown here is derived from an EMBL/GenBank/DDBJ whole genome shotgun (WGS) entry which is preliminary data.</text>
</comment>
<dbReference type="Proteomes" id="UP000678393">
    <property type="component" value="Unassembled WGS sequence"/>
</dbReference>
<protein>
    <submittedName>
        <fullName evidence="2">Uncharacterized protein</fullName>
    </submittedName>
</protein>
<keyword evidence="3" id="KW-1185">Reference proteome</keyword>
<evidence type="ECO:0000313" key="3">
    <source>
        <dbReference type="Proteomes" id="UP000678393"/>
    </source>
</evidence>
<gene>
    <name evidence="2" type="ORF">CUNI_LOCUS13721</name>
</gene>
<organism evidence="2 3">
    <name type="scientific">Candidula unifasciata</name>
    <dbReference type="NCBI Taxonomy" id="100452"/>
    <lineage>
        <taxon>Eukaryota</taxon>
        <taxon>Metazoa</taxon>
        <taxon>Spiralia</taxon>
        <taxon>Lophotrochozoa</taxon>
        <taxon>Mollusca</taxon>
        <taxon>Gastropoda</taxon>
        <taxon>Heterobranchia</taxon>
        <taxon>Euthyneura</taxon>
        <taxon>Panpulmonata</taxon>
        <taxon>Eupulmonata</taxon>
        <taxon>Stylommatophora</taxon>
        <taxon>Helicina</taxon>
        <taxon>Helicoidea</taxon>
        <taxon>Geomitridae</taxon>
        <taxon>Candidula</taxon>
    </lineage>
</organism>
<feature type="non-terminal residue" evidence="2">
    <location>
        <position position="138"/>
    </location>
</feature>
<sequence>LETSSSLGNLQKFQRLLALRDKNSLPETRTRSISLDWGDALTQQLLLSSPNDSAMDTLAGLAVSPSVPADLRESEQRYSPTMRDPHFASSSMRKKSSNVDLDGQVPSKRKSDKEKRGMFDSQALLHNVEQQDLDLARY</sequence>
<accession>A0A8S3ZFI6</accession>
<dbReference type="EMBL" id="CAJHNH020002957">
    <property type="protein sequence ID" value="CAG5128163.1"/>
    <property type="molecule type" value="Genomic_DNA"/>
</dbReference>
<name>A0A8S3ZFI6_9EUPU</name>
<feature type="region of interest" description="Disordered" evidence="1">
    <location>
        <begin position="66"/>
        <end position="123"/>
    </location>
</feature>
<evidence type="ECO:0000313" key="2">
    <source>
        <dbReference type="EMBL" id="CAG5128163.1"/>
    </source>
</evidence>
<feature type="compositionally biased region" description="Basic and acidic residues" evidence="1">
    <location>
        <begin position="109"/>
        <end position="118"/>
    </location>
</feature>
<reference evidence="2" key="1">
    <citation type="submission" date="2021-04" db="EMBL/GenBank/DDBJ databases">
        <authorList>
            <consortium name="Molecular Ecology Group"/>
        </authorList>
    </citation>
    <scope>NUCLEOTIDE SEQUENCE</scope>
</reference>
<evidence type="ECO:0000256" key="1">
    <source>
        <dbReference type="SAM" id="MobiDB-lite"/>
    </source>
</evidence>
<proteinExistence type="predicted"/>
<dbReference type="AlphaFoldDB" id="A0A8S3ZFI6"/>